<keyword evidence="2" id="KW-1185">Reference proteome</keyword>
<proteinExistence type="predicted"/>
<evidence type="ECO:0000313" key="2">
    <source>
        <dbReference type="Proteomes" id="UP000249725"/>
    </source>
</evidence>
<dbReference type="InterPro" id="IPR025514">
    <property type="entry name" value="DUF4402"/>
</dbReference>
<organism evidence="1 2">
    <name type="scientific">Phenylobacterium deserti</name>
    <dbReference type="NCBI Taxonomy" id="1914756"/>
    <lineage>
        <taxon>Bacteria</taxon>
        <taxon>Pseudomonadati</taxon>
        <taxon>Pseudomonadota</taxon>
        <taxon>Alphaproteobacteria</taxon>
        <taxon>Caulobacterales</taxon>
        <taxon>Caulobacteraceae</taxon>
        <taxon>Phenylobacterium</taxon>
    </lineage>
</organism>
<dbReference type="AlphaFoldDB" id="A0A328AE98"/>
<evidence type="ECO:0008006" key="3">
    <source>
        <dbReference type="Google" id="ProtNLM"/>
    </source>
</evidence>
<sequence length="239" mass="23642">MRAHPGAHVAAVLQEHRRGGGRIGSGVLNAQATGSSTSGARPTITAHAPPVRFPAKLFSAAALPIVERVRQIARSGRNGYGHAMGWPHTVLTFLGAAAFAGAAAGQSLSGAEASVATSGSVTILDPIALGQATALASTPVMRPKTGSSVASVDGATFTLSGLGGETYSVSAPSVISLKPEKGGDELRLSLSPNQTTGVVPGAAGAPGSTSISVNATLPLSSSTTSGAYVGRYGLTVSYP</sequence>
<gene>
    <name evidence="1" type="ORF">DJ018_10300</name>
</gene>
<evidence type="ECO:0000313" key="1">
    <source>
        <dbReference type="EMBL" id="RAK53000.1"/>
    </source>
</evidence>
<reference evidence="2" key="1">
    <citation type="submission" date="2018-05" db="EMBL/GenBank/DDBJ databases">
        <authorList>
            <person name="Li X."/>
        </authorList>
    </citation>
    <scope>NUCLEOTIDE SEQUENCE [LARGE SCALE GENOMIC DNA]</scope>
    <source>
        <strain evidence="2">YIM 73061</strain>
    </source>
</reference>
<dbReference type="OrthoDB" id="9972121at2"/>
<accession>A0A328AE98</accession>
<comment type="caution">
    <text evidence="1">The sequence shown here is derived from an EMBL/GenBank/DDBJ whole genome shotgun (WGS) entry which is preliminary data.</text>
</comment>
<name>A0A328AE98_9CAUL</name>
<protein>
    <recommendedName>
        <fullName evidence="3">DUF4402 domain-containing protein</fullName>
    </recommendedName>
</protein>
<dbReference type="Proteomes" id="UP000249725">
    <property type="component" value="Unassembled WGS sequence"/>
</dbReference>
<dbReference type="Pfam" id="PF14352">
    <property type="entry name" value="DUF4402"/>
    <property type="match status" value="1"/>
</dbReference>
<dbReference type="EMBL" id="QFYR01000002">
    <property type="protein sequence ID" value="RAK53000.1"/>
    <property type="molecule type" value="Genomic_DNA"/>
</dbReference>